<dbReference type="EMBL" id="UHJJ01000004">
    <property type="protein sequence ID" value="SUQ13943.1"/>
    <property type="molecule type" value="Genomic_DNA"/>
</dbReference>
<dbReference type="Pfam" id="PF00359">
    <property type="entry name" value="PTS_EIIA_2"/>
    <property type="match status" value="1"/>
</dbReference>
<sequence>MDAISEKVIRCLLETDGYVTTASLSDMTGISVSSIKHNLNWIREELEKFDISLQSTPKKGFCLTASEGERIKALQKLDEETSRHKDSFVFRKGYILETLFDFKANYTIQLFSEELAVSRNTIQKDLEQIKEQLAPLNVDIKKVRNQGVVLVGEEFNIRQAIIEHNNSKYWNWNPDTILEVADGFDKRISRKAYTYLSGTYSEANLLKIQKLLCEAEKSLGITLVDISFCRLIEYLAIVQQRITGFNMILKTDRDEELPEINVRFLETSEDIVNKLVPKMEKSLRSECLYLAACLFANHTCENFSAESSYDYRKIAVDYLRSLEQVLEMKGLSKDEELVSELGVFFHQVKVREDYQILVWNELHRDIQKQLSGLYAACMANLFIVEERVNTMLRQDDVAWVALLIHNFMSDVKNKTQVIFLHATDKHTALYQKRKIEKKIPQVHITECVFFSDYRSEHEEDMVIVSTIPMKEEQKNIIEVTKHIYESDIEHIKEQLEKLEEQKKGRMIQQLVSEIFKEELMIYELNTRTKEDAIMKMSQVMMENGYVEEGFCDQVLARENFCATSIGKEIAIPHHYGDHIIKSGIAVAKLKHRITWQTKEKVSLVFLIANNFKDSDKIQMLFKYLYDIIEDAEQIKKVKESGSEKEMLQNILILS</sequence>
<feature type="coiled-coil region" evidence="3">
    <location>
        <begin position="481"/>
        <end position="508"/>
    </location>
</feature>
<protein>
    <submittedName>
        <fullName evidence="5">Transcriptional antiterminator, BglG family</fullName>
    </submittedName>
</protein>
<dbReference type="PANTHER" id="PTHR30185">
    <property type="entry name" value="CRYPTIC BETA-GLUCOSIDE BGL OPERON ANTITERMINATOR"/>
    <property type="match status" value="1"/>
</dbReference>
<dbReference type="InterPro" id="IPR016152">
    <property type="entry name" value="PTrfase/Anion_transptr"/>
</dbReference>
<evidence type="ECO:0000259" key="4">
    <source>
        <dbReference type="PROSITE" id="PS51094"/>
    </source>
</evidence>
<keyword evidence="1" id="KW-0805">Transcription regulation</keyword>
<dbReference type="PROSITE" id="PS51094">
    <property type="entry name" value="PTS_EIIA_TYPE_2"/>
    <property type="match status" value="1"/>
</dbReference>
<dbReference type="InterPro" id="IPR002178">
    <property type="entry name" value="PTS_EIIA_type-2_dom"/>
</dbReference>
<dbReference type="Gene3D" id="1.10.10.10">
    <property type="entry name" value="Winged helix-like DNA-binding domain superfamily/Winged helix DNA-binding domain"/>
    <property type="match status" value="1"/>
</dbReference>
<dbReference type="PANTHER" id="PTHR30185:SF18">
    <property type="entry name" value="TRANSCRIPTIONAL REGULATOR MTLR"/>
    <property type="match status" value="1"/>
</dbReference>
<evidence type="ECO:0000313" key="5">
    <source>
        <dbReference type="EMBL" id="SUQ13943.1"/>
    </source>
</evidence>
<dbReference type="SUPFAM" id="SSF55804">
    <property type="entry name" value="Phoshotransferase/anion transport protein"/>
    <property type="match status" value="1"/>
</dbReference>
<dbReference type="RefSeq" id="WP_109710336.1">
    <property type="nucleotide sequence ID" value="NZ_QGDS01000004.1"/>
</dbReference>
<dbReference type="InterPro" id="IPR007737">
    <property type="entry name" value="Mga_HTH"/>
</dbReference>
<name>A0A315ZYG7_9FIRM</name>
<evidence type="ECO:0000256" key="2">
    <source>
        <dbReference type="ARBA" id="ARBA00023163"/>
    </source>
</evidence>
<feature type="domain" description="PTS EIIA type-2" evidence="4">
    <location>
        <begin position="513"/>
        <end position="654"/>
    </location>
</feature>
<proteinExistence type="predicted"/>
<dbReference type="InterPro" id="IPR036388">
    <property type="entry name" value="WH-like_DNA-bd_sf"/>
</dbReference>
<keyword evidence="3" id="KW-0175">Coiled coil</keyword>
<evidence type="ECO:0000256" key="3">
    <source>
        <dbReference type="SAM" id="Coils"/>
    </source>
</evidence>
<evidence type="ECO:0000256" key="1">
    <source>
        <dbReference type="ARBA" id="ARBA00023015"/>
    </source>
</evidence>
<organism evidence="5 6">
    <name type="scientific">Faecalicatena contorta</name>
    <dbReference type="NCBI Taxonomy" id="39482"/>
    <lineage>
        <taxon>Bacteria</taxon>
        <taxon>Bacillati</taxon>
        <taxon>Bacillota</taxon>
        <taxon>Clostridia</taxon>
        <taxon>Lachnospirales</taxon>
        <taxon>Lachnospiraceae</taxon>
        <taxon>Faecalicatena</taxon>
    </lineage>
</organism>
<accession>A0A315ZYG7</accession>
<dbReference type="Proteomes" id="UP000254051">
    <property type="component" value="Unassembled WGS sequence"/>
</dbReference>
<dbReference type="AlphaFoldDB" id="A0A315ZYG7"/>
<dbReference type="OrthoDB" id="95158at2"/>
<reference evidence="6" key="1">
    <citation type="submission" date="2017-07" db="EMBL/GenBank/DDBJ databases">
        <authorList>
            <person name="Varghese N."/>
            <person name="Submissions S."/>
        </authorList>
    </citation>
    <scope>NUCLEOTIDE SEQUENCE [LARGE SCALE GENOMIC DNA]</scope>
    <source>
        <strain evidence="6">NLAE-zl-C134</strain>
    </source>
</reference>
<dbReference type="Gene3D" id="3.40.930.10">
    <property type="entry name" value="Mannitol-specific EII, Chain A"/>
    <property type="match status" value="1"/>
</dbReference>
<dbReference type="InterPro" id="IPR050661">
    <property type="entry name" value="BglG_antiterminators"/>
</dbReference>
<dbReference type="Pfam" id="PF05043">
    <property type="entry name" value="Mga"/>
    <property type="match status" value="1"/>
</dbReference>
<gene>
    <name evidence="5" type="ORF">SAMN05216529_104255</name>
</gene>
<evidence type="ECO:0000313" key="6">
    <source>
        <dbReference type="Proteomes" id="UP000254051"/>
    </source>
</evidence>
<keyword evidence="2" id="KW-0804">Transcription</keyword>
<keyword evidence="6" id="KW-1185">Reference proteome</keyword>